<feature type="transmembrane region" description="Helical" evidence="7">
    <location>
        <begin position="6"/>
        <end position="31"/>
    </location>
</feature>
<reference evidence="9" key="1">
    <citation type="journal article" date="2021" name="Nat. Commun.">
        <title>Genetic determinants of endophytism in the Arabidopsis root mycobiome.</title>
        <authorList>
            <person name="Mesny F."/>
            <person name="Miyauchi S."/>
            <person name="Thiergart T."/>
            <person name="Pickel B."/>
            <person name="Atanasova L."/>
            <person name="Karlsson M."/>
            <person name="Huettel B."/>
            <person name="Barry K.W."/>
            <person name="Haridas S."/>
            <person name="Chen C."/>
            <person name="Bauer D."/>
            <person name="Andreopoulos W."/>
            <person name="Pangilinan J."/>
            <person name="LaButti K."/>
            <person name="Riley R."/>
            <person name="Lipzen A."/>
            <person name="Clum A."/>
            <person name="Drula E."/>
            <person name="Henrissat B."/>
            <person name="Kohler A."/>
            <person name="Grigoriev I.V."/>
            <person name="Martin F.M."/>
            <person name="Hacquard S."/>
        </authorList>
    </citation>
    <scope>NUCLEOTIDE SEQUENCE</scope>
    <source>
        <strain evidence="9">MPI-CAGE-CH-0243</strain>
    </source>
</reference>
<feature type="transmembrane region" description="Helical" evidence="7">
    <location>
        <begin position="43"/>
        <end position="65"/>
    </location>
</feature>
<dbReference type="PANTHER" id="PTHR33048:SF158">
    <property type="entry name" value="MEMBRANE PROTEIN PTH11-LIKE, PUTATIVE-RELATED"/>
    <property type="match status" value="1"/>
</dbReference>
<keyword evidence="4 7" id="KW-0472">Membrane</keyword>
<keyword evidence="10" id="KW-1185">Reference proteome</keyword>
<feature type="compositionally biased region" description="Pro residues" evidence="6">
    <location>
        <begin position="342"/>
        <end position="353"/>
    </location>
</feature>
<feature type="domain" description="Rhodopsin" evidence="8">
    <location>
        <begin position="28"/>
        <end position="265"/>
    </location>
</feature>
<feature type="transmembrane region" description="Helical" evidence="7">
    <location>
        <begin position="167"/>
        <end position="191"/>
    </location>
</feature>
<dbReference type="EMBL" id="JAGMWT010000031">
    <property type="protein sequence ID" value="KAH7109649.1"/>
    <property type="molecule type" value="Genomic_DNA"/>
</dbReference>
<feature type="transmembrane region" description="Helical" evidence="7">
    <location>
        <begin position="203"/>
        <end position="223"/>
    </location>
</feature>
<feature type="transmembrane region" description="Helical" evidence="7">
    <location>
        <begin position="243"/>
        <end position="266"/>
    </location>
</feature>
<dbReference type="InterPro" id="IPR052337">
    <property type="entry name" value="SAT4-like"/>
</dbReference>
<dbReference type="Proteomes" id="UP000700596">
    <property type="component" value="Unassembled WGS sequence"/>
</dbReference>
<evidence type="ECO:0000256" key="7">
    <source>
        <dbReference type="SAM" id="Phobius"/>
    </source>
</evidence>
<evidence type="ECO:0000313" key="10">
    <source>
        <dbReference type="Proteomes" id="UP000700596"/>
    </source>
</evidence>
<dbReference type="PANTHER" id="PTHR33048">
    <property type="entry name" value="PTH11-LIKE INTEGRAL MEMBRANE PROTEIN (AFU_ORTHOLOGUE AFUA_5G11245)"/>
    <property type="match status" value="1"/>
</dbReference>
<evidence type="ECO:0000256" key="3">
    <source>
        <dbReference type="ARBA" id="ARBA00022989"/>
    </source>
</evidence>
<feature type="transmembrane region" description="Helical" evidence="7">
    <location>
        <begin position="85"/>
        <end position="109"/>
    </location>
</feature>
<feature type="region of interest" description="Disordered" evidence="6">
    <location>
        <begin position="285"/>
        <end position="356"/>
    </location>
</feature>
<dbReference type="InterPro" id="IPR049326">
    <property type="entry name" value="Rhodopsin_dom_fungi"/>
</dbReference>
<evidence type="ECO:0000256" key="1">
    <source>
        <dbReference type="ARBA" id="ARBA00004141"/>
    </source>
</evidence>
<evidence type="ECO:0000313" key="9">
    <source>
        <dbReference type="EMBL" id="KAH7109649.1"/>
    </source>
</evidence>
<dbReference type="GO" id="GO:0016020">
    <property type="term" value="C:membrane"/>
    <property type="evidence" value="ECO:0007669"/>
    <property type="project" value="UniProtKB-SubCell"/>
</dbReference>
<name>A0A9P9CZG2_9PLEO</name>
<evidence type="ECO:0000256" key="6">
    <source>
        <dbReference type="SAM" id="MobiDB-lite"/>
    </source>
</evidence>
<evidence type="ECO:0000256" key="2">
    <source>
        <dbReference type="ARBA" id="ARBA00022692"/>
    </source>
</evidence>
<feature type="compositionally biased region" description="Polar residues" evidence="6">
    <location>
        <begin position="288"/>
        <end position="302"/>
    </location>
</feature>
<organism evidence="9 10">
    <name type="scientific">Dendryphion nanum</name>
    <dbReference type="NCBI Taxonomy" id="256645"/>
    <lineage>
        <taxon>Eukaryota</taxon>
        <taxon>Fungi</taxon>
        <taxon>Dikarya</taxon>
        <taxon>Ascomycota</taxon>
        <taxon>Pezizomycotina</taxon>
        <taxon>Dothideomycetes</taxon>
        <taxon>Pleosporomycetidae</taxon>
        <taxon>Pleosporales</taxon>
        <taxon>Torulaceae</taxon>
        <taxon>Dendryphion</taxon>
    </lineage>
</organism>
<protein>
    <recommendedName>
        <fullName evidence="8">Rhodopsin domain-containing protein</fullName>
    </recommendedName>
</protein>
<evidence type="ECO:0000259" key="8">
    <source>
        <dbReference type="Pfam" id="PF20684"/>
    </source>
</evidence>
<sequence length="461" mass="50210">MDSFPVPLELIIVASFCLLLLISAICVRAYAQSTTSRRQYARDIVMSLAGAGVISFIGILLFTSRLGLGHPVENVSIQSLKRVRFFLNILDMLYPPTIVLAKAALLLEIETIAGPGSQRKFIRWCVWLLIVVNGLAYTALLFVNIVACNPRSKILDPSVPGKCIDQNVLRIATCAFSLISDLTLFALPMCLVSRFQLSVKRGLAVSGIFVIGFIACGCAAARVYHTIKLTRHNFTLVMERISIWSTTEITCIIVVACLPSLPLLLASFRQRRMRRSSYPHIHREWTSHPGTRCSTPGASSKSELFHPTRPSPTATQESLPHISLPSTSNEVTQSAPANPLSSNPPTPPLPPFEPLERPISHLSYESYQTAAIAEILDHVSPHSMPPTPISPVSGISRLSALAQTGEAVEVTMAQVGAGDTVVDGGGVMRFSSVIRKTVDVRVSNHTNPGSPVRWARAEDSW</sequence>
<comment type="similarity">
    <text evidence="5">Belongs to the SAT4 family.</text>
</comment>
<comment type="subcellular location">
    <subcellularLocation>
        <location evidence="1">Membrane</location>
        <topology evidence="1">Multi-pass membrane protein</topology>
    </subcellularLocation>
</comment>
<proteinExistence type="inferred from homology"/>
<feature type="compositionally biased region" description="Polar residues" evidence="6">
    <location>
        <begin position="311"/>
        <end position="333"/>
    </location>
</feature>
<feature type="transmembrane region" description="Helical" evidence="7">
    <location>
        <begin position="121"/>
        <end position="147"/>
    </location>
</feature>
<gene>
    <name evidence="9" type="ORF">B0J11DRAFT_512815</name>
</gene>
<dbReference type="OrthoDB" id="5342292at2759"/>
<keyword evidence="3 7" id="KW-1133">Transmembrane helix</keyword>
<dbReference type="AlphaFoldDB" id="A0A9P9CZG2"/>
<accession>A0A9P9CZG2</accession>
<dbReference type="Pfam" id="PF20684">
    <property type="entry name" value="Fung_rhodopsin"/>
    <property type="match status" value="1"/>
</dbReference>
<evidence type="ECO:0000256" key="4">
    <source>
        <dbReference type="ARBA" id="ARBA00023136"/>
    </source>
</evidence>
<comment type="caution">
    <text evidence="9">The sequence shown here is derived from an EMBL/GenBank/DDBJ whole genome shotgun (WGS) entry which is preliminary data.</text>
</comment>
<keyword evidence="2 7" id="KW-0812">Transmembrane</keyword>
<evidence type="ECO:0000256" key="5">
    <source>
        <dbReference type="ARBA" id="ARBA00038359"/>
    </source>
</evidence>